<gene>
    <name evidence="4" type="primary">gfo</name>
    <name evidence="4" type="ORF">LMG18101_04849</name>
</gene>
<dbReference type="InterPro" id="IPR000683">
    <property type="entry name" value="Gfo/Idh/MocA-like_OxRdtase_N"/>
</dbReference>
<keyword evidence="4" id="KW-0560">Oxidoreductase</keyword>
<evidence type="ECO:0000259" key="2">
    <source>
        <dbReference type="Pfam" id="PF01408"/>
    </source>
</evidence>
<feature type="domain" description="Gfo/Idh/MocA-like oxidoreductase N-terminal" evidence="2">
    <location>
        <begin position="28"/>
        <end position="149"/>
    </location>
</feature>
<keyword evidence="5" id="KW-1185">Reference proteome</keyword>
<evidence type="ECO:0000256" key="1">
    <source>
        <dbReference type="SAM" id="MobiDB-lite"/>
    </source>
</evidence>
<dbReference type="Pfam" id="PF01408">
    <property type="entry name" value="GFO_IDH_MocA"/>
    <property type="match status" value="1"/>
</dbReference>
<dbReference type="Gene3D" id="3.30.360.10">
    <property type="entry name" value="Dihydrodipicolinate Reductase, domain 2"/>
    <property type="match status" value="1"/>
</dbReference>
<dbReference type="InterPro" id="IPR008354">
    <property type="entry name" value="Glc-Fru_OxRdtase_bac"/>
</dbReference>
<protein>
    <submittedName>
        <fullName evidence="4">Glucose--fructose oxidoreductase</fullName>
        <ecNumber evidence="4">1.1.99.28</ecNumber>
    </submittedName>
</protein>
<dbReference type="PANTHER" id="PTHR43377:SF1">
    <property type="entry name" value="BILIVERDIN REDUCTASE A"/>
    <property type="match status" value="1"/>
</dbReference>
<name>A0ABM9KAU1_9RALS</name>
<dbReference type="Proteomes" id="UP001189757">
    <property type="component" value="Unassembled WGS sequence"/>
</dbReference>
<dbReference type="SUPFAM" id="SSF51735">
    <property type="entry name" value="NAD(P)-binding Rossmann-fold domains"/>
    <property type="match status" value="1"/>
</dbReference>
<dbReference type="Pfam" id="PF22725">
    <property type="entry name" value="GFO_IDH_MocA_C3"/>
    <property type="match status" value="1"/>
</dbReference>
<proteinExistence type="predicted"/>
<feature type="domain" description="GFO/IDH/MocA-like oxidoreductase" evidence="3">
    <location>
        <begin position="160"/>
        <end position="275"/>
    </location>
</feature>
<evidence type="ECO:0000259" key="3">
    <source>
        <dbReference type="Pfam" id="PF22725"/>
    </source>
</evidence>
<accession>A0ABM9KAU1</accession>
<reference evidence="4 5" key="1">
    <citation type="submission" date="2023-07" db="EMBL/GenBank/DDBJ databases">
        <authorList>
            <person name="Peeters C."/>
        </authorList>
    </citation>
    <scope>NUCLEOTIDE SEQUENCE [LARGE SCALE GENOMIC DNA]</scope>
    <source>
        <strain evidence="4 5">LMG 18101</strain>
    </source>
</reference>
<evidence type="ECO:0000313" key="5">
    <source>
        <dbReference type="Proteomes" id="UP001189757"/>
    </source>
</evidence>
<evidence type="ECO:0000313" key="4">
    <source>
        <dbReference type="EMBL" id="CAJ0822095.1"/>
    </source>
</evidence>
<dbReference type="GO" id="GO:0047061">
    <property type="term" value="F:glucose-fructose oxidoreductase activity"/>
    <property type="evidence" value="ECO:0007669"/>
    <property type="project" value="UniProtKB-EC"/>
</dbReference>
<dbReference type="RefSeq" id="WP_199030978.1">
    <property type="nucleotide sequence ID" value="NZ_CATZLL010000020.1"/>
</dbReference>
<organism evidence="4 5">
    <name type="scientific">Ralstonia flaminis</name>
    <dbReference type="NCBI Taxonomy" id="3058597"/>
    <lineage>
        <taxon>Bacteria</taxon>
        <taxon>Pseudomonadati</taxon>
        <taxon>Pseudomonadota</taxon>
        <taxon>Betaproteobacteria</taxon>
        <taxon>Burkholderiales</taxon>
        <taxon>Burkholderiaceae</taxon>
        <taxon>Ralstonia</taxon>
    </lineage>
</organism>
<dbReference type="SUPFAM" id="SSF55347">
    <property type="entry name" value="Glyceraldehyde-3-phosphate dehydrogenase-like, C-terminal domain"/>
    <property type="match status" value="1"/>
</dbReference>
<dbReference type="InterPro" id="IPR036291">
    <property type="entry name" value="NAD(P)-bd_dom_sf"/>
</dbReference>
<sequence length="388" mass="42066">MSTAFHEAEPALQATPAPIAHKPTHHPVRYAVVGAGWISQATFLPGVTHSGNFVVTALVTGDATKANALARRYGIKHVCGYADYEHLLTSGEIDAIYLALPNDMHRQYALPALQRGIHVLLEKPMATSEADCEAMIEAARQGNAKLMIAYRLHFEPATMAAIELVRAGKLGRIRAFSAVFSQSIAPSNHRASHGYWAGPVSDMGVYPINAVRNLFGEEPVEVAAVGVRAPDLPFNFDDTVAVTLRFADHRVAQFTVSYSATWVDQYRILGTKGDLEVSPGFTFGSGLRHRLTLNGHTQEHAFDATNQFGGELQYFSDCILNDLEPEPNGEEGLADVRILAAIERALESGQPQSLGQFHRHGRMEAGQVRKLPAVSAPELVDAAEPNVG</sequence>
<dbReference type="InterPro" id="IPR051450">
    <property type="entry name" value="Gfo/Idh/MocA_Oxidoreductases"/>
</dbReference>
<comment type="caution">
    <text evidence="4">The sequence shown here is derived from an EMBL/GenBank/DDBJ whole genome shotgun (WGS) entry which is preliminary data.</text>
</comment>
<dbReference type="EC" id="1.1.99.28" evidence="4"/>
<dbReference type="PANTHER" id="PTHR43377">
    <property type="entry name" value="BILIVERDIN REDUCTASE A"/>
    <property type="match status" value="1"/>
</dbReference>
<dbReference type="PRINTS" id="PR01775">
    <property type="entry name" value="GLFROXRDTASE"/>
</dbReference>
<feature type="region of interest" description="Disordered" evidence="1">
    <location>
        <begin position="1"/>
        <end position="20"/>
    </location>
</feature>
<dbReference type="Gene3D" id="3.40.50.720">
    <property type="entry name" value="NAD(P)-binding Rossmann-like Domain"/>
    <property type="match status" value="1"/>
</dbReference>
<dbReference type="InterPro" id="IPR055170">
    <property type="entry name" value="GFO_IDH_MocA-like_dom"/>
</dbReference>
<dbReference type="EMBL" id="CATZLL010000020">
    <property type="protein sequence ID" value="CAJ0822095.1"/>
    <property type="molecule type" value="Genomic_DNA"/>
</dbReference>